<evidence type="ECO:0000259" key="4">
    <source>
        <dbReference type="Pfam" id="PF16987"/>
    </source>
</evidence>
<dbReference type="Proteomes" id="UP001365542">
    <property type="component" value="Unassembled WGS sequence"/>
</dbReference>
<evidence type="ECO:0000256" key="3">
    <source>
        <dbReference type="SAM" id="MobiDB-lite"/>
    </source>
</evidence>
<dbReference type="Gene3D" id="1.10.246.20">
    <property type="entry name" value="Coactivator CBP, KIX domain"/>
    <property type="match status" value="1"/>
</dbReference>
<feature type="region of interest" description="Disordered" evidence="3">
    <location>
        <begin position="1"/>
        <end position="46"/>
    </location>
</feature>
<dbReference type="GO" id="GO:0006355">
    <property type="term" value="P:regulation of DNA-templated transcription"/>
    <property type="evidence" value="ECO:0007669"/>
    <property type="project" value="InterPro"/>
</dbReference>
<feature type="domain" description="Mediator complex subunit 15 KIX" evidence="4">
    <location>
        <begin position="56"/>
        <end position="109"/>
    </location>
</feature>
<feature type="compositionally biased region" description="Polar residues" evidence="3">
    <location>
        <begin position="155"/>
        <end position="165"/>
    </location>
</feature>
<dbReference type="InterPro" id="IPR036529">
    <property type="entry name" value="KIX_dom_sf"/>
</dbReference>
<proteinExistence type="predicted"/>
<evidence type="ECO:0000313" key="6">
    <source>
        <dbReference type="Proteomes" id="UP001365542"/>
    </source>
</evidence>
<feature type="compositionally biased region" description="Low complexity" evidence="3">
    <location>
        <begin position="304"/>
        <end position="316"/>
    </location>
</feature>
<gene>
    <name evidence="5" type="ORF">TWF694_007836</name>
</gene>
<organism evidence="5 6">
    <name type="scientific">Orbilia ellipsospora</name>
    <dbReference type="NCBI Taxonomy" id="2528407"/>
    <lineage>
        <taxon>Eukaryota</taxon>
        <taxon>Fungi</taxon>
        <taxon>Dikarya</taxon>
        <taxon>Ascomycota</taxon>
        <taxon>Pezizomycotina</taxon>
        <taxon>Orbiliomycetes</taxon>
        <taxon>Orbiliales</taxon>
        <taxon>Orbiliaceae</taxon>
        <taxon>Orbilia</taxon>
    </lineage>
</organism>
<sequence>MMATNSNAIRASSQGSTGSISGSGGIQQRRYSRYSKKMERPYPKGDITVDIQKRAQELLREAAQKYEGFNADNLKIIAVSFEHKTFLESANSTDYVKKIRDKLQEWHYQDTANPPPAPLKDTKASPTAQKKGSDSSSGPVKVTNQRPPSRDKTKGQQSVLNSNFKSAGGSPSMPNATQPAGGSPNFNFAPASPGAAGSSGNQPTTPPFAPFSPTINPTGEFVGLTHPTLLDSLDLNDPNIRTQWINALRESIISDLRDTIYAEVYGSLGTSAGAAMPGLMNSPTRNGGMDFSMMEVEHHHHNAHQQQQHHQNQHNQGGNGTQANGGAGTAANGGYGMDGHSWYASYNPAAAAAVGNPSAGGGLFQPIGTDAQSFNQHMVGNWYNHQ</sequence>
<dbReference type="AlphaFoldDB" id="A0AAV9XIX1"/>
<feature type="compositionally biased region" description="Polar residues" evidence="3">
    <location>
        <begin position="1"/>
        <end position="11"/>
    </location>
</feature>
<comment type="subcellular location">
    <subcellularLocation>
        <location evidence="1">Nucleus</location>
    </subcellularLocation>
</comment>
<evidence type="ECO:0000256" key="1">
    <source>
        <dbReference type="ARBA" id="ARBA00004123"/>
    </source>
</evidence>
<dbReference type="GO" id="GO:0005634">
    <property type="term" value="C:nucleus"/>
    <property type="evidence" value="ECO:0007669"/>
    <property type="project" value="UniProtKB-SubCell"/>
</dbReference>
<evidence type="ECO:0000313" key="5">
    <source>
        <dbReference type="EMBL" id="KAK6542065.1"/>
    </source>
</evidence>
<dbReference type="GO" id="GO:0003712">
    <property type="term" value="F:transcription coregulator activity"/>
    <property type="evidence" value="ECO:0007669"/>
    <property type="project" value="InterPro"/>
</dbReference>
<dbReference type="InterPro" id="IPR036546">
    <property type="entry name" value="MED15_KIX"/>
</dbReference>
<feature type="compositionally biased region" description="Polar residues" evidence="3">
    <location>
        <begin position="124"/>
        <end position="147"/>
    </location>
</feature>
<feature type="compositionally biased region" description="Low complexity" evidence="3">
    <location>
        <begin position="184"/>
        <end position="203"/>
    </location>
</feature>
<feature type="compositionally biased region" description="Gly residues" evidence="3">
    <location>
        <begin position="317"/>
        <end position="331"/>
    </location>
</feature>
<protein>
    <recommendedName>
        <fullName evidence="4">Mediator complex subunit 15 KIX domain-containing protein</fullName>
    </recommendedName>
</protein>
<evidence type="ECO:0000256" key="2">
    <source>
        <dbReference type="ARBA" id="ARBA00023242"/>
    </source>
</evidence>
<feature type="region of interest" description="Disordered" evidence="3">
    <location>
        <begin position="299"/>
        <end position="331"/>
    </location>
</feature>
<keyword evidence="2" id="KW-0539">Nucleus</keyword>
<keyword evidence="6" id="KW-1185">Reference proteome</keyword>
<reference evidence="5 6" key="1">
    <citation type="submission" date="2019-10" db="EMBL/GenBank/DDBJ databases">
        <authorList>
            <person name="Palmer J.M."/>
        </authorList>
    </citation>
    <scope>NUCLEOTIDE SEQUENCE [LARGE SCALE GENOMIC DNA]</scope>
    <source>
        <strain evidence="5 6">TWF694</strain>
    </source>
</reference>
<feature type="region of interest" description="Disordered" evidence="3">
    <location>
        <begin position="109"/>
        <end position="211"/>
    </location>
</feature>
<comment type="caution">
    <text evidence="5">The sequence shown here is derived from an EMBL/GenBank/DDBJ whole genome shotgun (WGS) entry which is preliminary data.</text>
</comment>
<name>A0AAV9XIX1_9PEZI</name>
<dbReference type="EMBL" id="JAVHJO010000003">
    <property type="protein sequence ID" value="KAK6542065.1"/>
    <property type="molecule type" value="Genomic_DNA"/>
</dbReference>
<accession>A0AAV9XIX1</accession>
<dbReference type="Pfam" id="PF16987">
    <property type="entry name" value="KIX_2"/>
    <property type="match status" value="1"/>
</dbReference>